<accession>A0A835RKG8</accession>
<proteinExistence type="predicted"/>
<evidence type="ECO:0000256" key="1">
    <source>
        <dbReference type="SAM" id="MobiDB-lite"/>
    </source>
</evidence>
<evidence type="ECO:0000313" key="2">
    <source>
        <dbReference type="EMBL" id="KAG0487923.1"/>
    </source>
</evidence>
<organism evidence="2 4">
    <name type="scientific">Vanilla planifolia</name>
    <name type="common">Vanilla</name>
    <dbReference type="NCBI Taxonomy" id="51239"/>
    <lineage>
        <taxon>Eukaryota</taxon>
        <taxon>Viridiplantae</taxon>
        <taxon>Streptophyta</taxon>
        <taxon>Embryophyta</taxon>
        <taxon>Tracheophyta</taxon>
        <taxon>Spermatophyta</taxon>
        <taxon>Magnoliopsida</taxon>
        <taxon>Liliopsida</taxon>
        <taxon>Asparagales</taxon>
        <taxon>Orchidaceae</taxon>
        <taxon>Vanilloideae</taxon>
        <taxon>Vanilleae</taxon>
        <taxon>Vanilla</taxon>
    </lineage>
</organism>
<dbReference type="Proteomes" id="UP000636800">
    <property type="component" value="Chromosome 3"/>
</dbReference>
<feature type="region of interest" description="Disordered" evidence="1">
    <location>
        <begin position="14"/>
        <end position="41"/>
    </location>
</feature>
<evidence type="ECO:0000313" key="3">
    <source>
        <dbReference type="EMBL" id="KAG0489610.1"/>
    </source>
</evidence>
<dbReference type="EMBL" id="JADCNL010000003">
    <property type="protein sequence ID" value="KAG0487923.1"/>
    <property type="molecule type" value="Genomic_DNA"/>
</dbReference>
<dbReference type="Proteomes" id="UP000639772">
    <property type="component" value="Chromosome 3"/>
</dbReference>
<gene>
    <name evidence="3" type="ORF">HPP92_006473</name>
    <name evidence="2" type="ORF">HPP92_006734</name>
</gene>
<dbReference type="EMBL" id="JADCNM010000003">
    <property type="protein sequence ID" value="KAG0489610.1"/>
    <property type="molecule type" value="Genomic_DNA"/>
</dbReference>
<evidence type="ECO:0000313" key="5">
    <source>
        <dbReference type="Proteomes" id="UP000639772"/>
    </source>
</evidence>
<name>A0A835RKG8_VANPL</name>
<keyword evidence="4" id="KW-1185">Reference proteome</keyword>
<dbReference type="AlphaFoldDB" id="A0A835RKG8"/>
<reference evidence="4 5" key="1">
    <citation type="journal article" date="2020" name="Nat. Food">
        <title>A phased Vanilla planifolia genome enables genetic improvement of flavour and production.</title>
        <authorList>
            <person name="Hasing T."/>
            <person name="Tang H."/>
            <person name="Brym M."/>
            <person name="Khazi F."/>
            <person name="Huang T."/>
            <person name="Chambers A.H."/>
        </authorList>
    </citation>
    <scope>NUCLEOTIDE SEQUENCE [LARGE SCALE GENOMIC DNA]</scope>
    <source>
        <tissue evidence="2">Leaf</tissue>
    </source>
</reference>
<comment type="caution">
    <text evidence="2">The sequence shown here is derived from an EMBL/GenBank/DDBJ whole genome shotgun (WGS) entry which is preliminary data.</text>
</comment>
<sequence>MPGVKSGADCLQACSCGNHGDEVERRSTLAKSPPPDQQSGEVDWVRRRWYRIWISRLAETIAGGYRRGLTCSAVRTDTENFGGDDRGSQARGSF</sequence>
<evidence type="ECO:0000313" key="4">
    <source>
        <dbReference type="Proteomes" id="UP000636800"/>
    </source>
</evidence>
<protein>
    <submittedName>
        <fullName evidence="2">Uncharacterized protein</fullName>
    </submittedName>
</protein>